<sequence>MDLMDVRGKYQIPEGEANYFIDEVNLYFRGVEYTKNQKNHSGIEDFCALARHFSKKVFFSLQRTPQFGNDYDQAKKRLNIRNYKLFLQKRDFENYDTKFFGALLPILNEKRTKKIIPPGQVPVPNTLKDVIKQEFFTVQEKPKQNS</sequence>
<dbReference type="AlphaFoldDB" id="A0A9N8V4W4"/>
<gene>
    <name evidence="1" type="ORF">ALEPTO_LOCUS420</name>
</gene>
<evidence type="ECO:0000313" key="2">
    <source>
        <dbReference type="Proteomes" id="UP000789508"/>
    </source>
</evidence>
<dbReference type="Proteomes" id="UP000789508">
    <property type="component" value="Unassembled WGS sequence"/>
</dbReference>
<evidence type="ECO:0000313" key="1">
    <source>
        <dbReference type="EMBL" id="CAG8442382.1"/>
    </source>
</evidence>
<dbReference type="EMBL" id="CAJVPS010000024">
    <property type="protein sequence ID" value="CAG8442382.1"/>
    <property type="molecule type" value="Genomic_DNA"/>
</dbReference>
<name>A0A9N8V4W4_9GLOM</name>
<keyword evidence="2" id="KW-1185">Reference proteome</keyword>
<comment type="caution">
    <text evidence="1">The sequence shown here is derived from an EMBL/GenBank/DDBJ whole genome shotgun (WGS) entry which is preliminary data.</text>
</comment>
<reference evidence="1" key="1">
    <citation type="submission" date="2021-06" db="EMBL/GenBank/DDBJ databases">
        <authorList>
            <person name="Kallberg Y."/>
            <person name="Tangrot J."/>
            <person name="Rosling A."/>
        </authorList>
    </citation>
    <scope>NUCLEOTIDE SEQUENCE</scope>
    <source>
        <strain evidence="1">FL130A</strain>
    </source>
</reference>
<proteinExistence type="predicted"/>
<dbReference type="OrthoDB" id="10405307at2759"/>
<protein>
    <submittedName>
        <fullName evidence="1">3955_t:CDS:1</fullName>
    </submittedName>
</protein>
<accession>A0A9N8V4W4</accession>
<organism evidence="1 2">
    <name type="scientific">Ambispora leptoticha</name>
    <dbReference type="NCBI Taxonomy" id="144679"/>
    <lineage>
        <taxon>Eukaryota</taxon>
        <taxon>Fungi</taxon>
        <taxon>Fungi incertae sedis</taxon>
        <taxon>Mucoromycota</taxon>
        <taxon>Glomeromycotina</taxon>
        <taxon>Glomeromycetes</taxon>
        <taxon>Archaeosporales</taxon>
        <taxon>Ambisporaceae</taxon>
        <taxon>Ambispora</taxon>
    </lineage>
</organism>